<dbReference type="Proteomes" id="UP001152518">
    <property type="component" value="Unassembled WGS sequence"/>
</dbReference>
<feature type="domain" description="CBS" evidence="3">
    <location>
        <begin position="9"/>
        <end position="65"/>
    </location>
</feature>
<proteinExistence type="predicted"/>
<dbReference type="CDD" id="cd04584">
    <property type="entry name" value="CBS_pair_AcuB_like"/>
    <property type="match status" value="1"/>
</dbReference>
<reference evidence="4" key="1">
    <citation type="journal article" date="2019" name="Int J Environ Res Public Health">
        <title>Characterization of Chromosome-Mediated BlaOXA-894 in Shewanella xiamenensis Isolated from Pig Wastewater.</title>
        <authorList>
            <person name="Zou H."/>
            <person name="Zhou Z."/>
            <person name="Xia H."/>
            <person name="Zhao Q."/>
            <person name="Li X."/>
        </authorList>
    </citation>
    <scope>NUCLEOTIDE SEQUENCE</scope>
    <source>
        <strain evidence="4">2015oxa</strain>
    </source>
</reference>
<dbReference type="Pfam" id="PF00571">
    <property type="entry name" value="CBS"/>
    <property type="match status" value="2"/>
</dbReference>
<protein>
    <submittedName>
        <fullName evidence="4">CBS domain-containing protein</fullName>
    </submittedName>
</protein>
<dbReference type="PANTHER" id="PTHR43080">
    <property type="entry name" value="CBS DOMAIN-CONTAINING PROTEIN CBSX3, MITOCHONDRIAL"/>
    <property type="match status" value="1"/>
</dbReference>
<dbReference type="SUPFAM" id="SSF54631">
    <property type="entry name" value="CBS-domain pair"/>
    <property type="match status" value="1"/>
</dbReference>
<dbReference type="SMART" id="SM00116">
    <property type="entry name" value="CBS"/>
    <property type="match status" value="2"/>
</dbReference>
<gene>
    <name evidence="4" type="ORF">E2650_01575</name>
</gene>
<evidence type="ECO:0000313" key="4">
    <source>
        <dbReference type="EMBL" id="MDG5898615.1"/>
    </source>
</evidence>
<reference evidence="4" key="2">
    <citation type="submission" date="2019-04" db="EMBL/GenBank/DDBJ databases">
        <authorList>
            <person name="Zou H."/>
        </authorList>
    </citation>
    <scope>NUCLEOTIDE SEQUENCE</scope>
    <source>
        <strain evidence="4">2015oxa</strain>
    </source>
</reference>
<dbReference type="AlphaFoldDB" id="A0A1E3URX8"/>
<dbReference type="OrthoDB" id="9794094at2"/>
<dbReference type="GeneID" id="75189780"/>
<dbReference type="RefSeq" id="WP_055647269.1">
    <property type="nucleotide sequence ID" value="NZ_AP025014.1"/>
</dbReference>
<evidence type="ECO:0000256" key="2">
    <source>
        <dbReference type="PROSITE-ProRule" id="PRU00703"/>
    </source>
</evidence>
<name>A0A1E3URX8_9GAMM</name>
<dbReference type="PANTHER" id="PTHR43080:SF2">
    <property type="entry name" value="CBS DOMAIN-CONTAINING PROTEIN"/>
    <property type="match status" value="1"/>
</dbReference>
<dbReference type="InterPro" id="IPR046342">
    <property type="entry name" value="CBS_dom_sf"/>
</dbReference>
<organism evidence="4">
    <name type="scientific">Shewanella xiamenensis</name>
    <dbReference type="NCBI Taxonomy" id="332186"/>
    <lineage>
        <taxon>Bacteria</taxon>
        <taxon>Pseudomonadati</taxon>
        <taxon>Pseudomonadota</taxon>
        <taxon>Gammaproteobacteria</taxon>
        <taxon>Alteromonadales</taxon>
        <taxon>Shewanellaceae</taxon>
        <taxon>Shewanella</taxon>
    </lineage>
</organism>
<dbReference type="InterPro" id="IPR051257">
    <property type="entry name" value="Diverse_CBS-Domain"/>
</dbReference>
<comment type="caution">
    <text evidence="4">The sequence shown here is derived from an EMBL/GenBank/DDBJ whole genome shotgun (WGS) entry which is preliminary data.</text>
</comment>
<dbReference type="Gene3D" id="3.10.580.10">
    <property type="entry name" value="CBS-domain"/>
    <property type="match status" value="1"/>
</dbReference>
<evidence type="ECO:0000259" key="3">
    <source>
        <dbReference type="PROSITE" id="PS51371"/>
    </source>
</evidence>
<sequence length="143" mass="16129">MPIIIADIMRTRVVTVEMDDRLTVAKEIFEQANFHHLLVVDEYKLEGVLSERDLLRAISPNLGSSAETSKDLETLQKRVHQVMTRNPVTVAPHVSLDVASRTLLEHNIGCLPVLENGDLVGIVTWKDLLRAYCEHNEVNESEC</sequence>
<dbReference type="PROSITE" id="PS51371">
    <property type="entry name" value="CBS"/>
    <property type="match status" value="2"/>
</dbReference>
<feature type="domain" description="CBS" evidence="3">
    <location>
        <begin position="83"/>
        <end position="138"/>
    </location>
</feature>
<evidence type="ECO:0000256" key="1">
    <source>
        <dbReference type="ARBA" id="ARBA00023122"/>
    </source>
</evidence>
<accession>A0A1E3URX8</accession>
<dbReference type="EMBL" id="SUNE01000001">
    <property type="protein sequence ID" value="MDG5898615.1"/>
    <property type="molecule type" value="Genomic_DNA"/>
</dbReference>
<dbReference type="InterPro" id="IPR000644">
    <property type="entry name" value="CBS_dom"/>
</dbReference>
<keyword evidence="1 2" id="KW-0129">CBS domain</keyword>